<feature type="transmembrane region" description="Helical" evidence="5">
    <location>
        <begin position="47"/>
        <end position="73"/>
    </location>
</feature>
<name>A0A7W4WDC6_9GAMM</name>
<keyword evidence="3 5" id="KW-1133">Transmembrane helix</keyword>
<protein>
    <submittedName>
        <fullName evidence="7">Membrane associated rhomboid family serine protease</fullName>
    </submittedName>
</protein>
<dbReference type="AlphaFoldDB" id="A0A7W4WDC6"/>
<dbReference type="SUPFAM" id="SSF144091">
    <property type="entry name" value="Rhomboid-like"/>
    <property type="match status" value="1"/>
</dbReference>
<accession>A0A7W4WDC6</accession>
<comment type="subcellular location">
    <subcellularLocation>
        <location evidence="1">Membrane</location>
        <topology evidence="1">Multi-pass membrane protein</topology>
    </subcellularLocation>
</comment>
<organism evidence="7 8">
    <name type="scientific">Microbulbifer rhizosphaerae</name>
    <dbReference type="NCBI Taxonomy" id="1562603"/>
    <lineage>
        <taxon>Bacteria</taxon>
        <taxon>Pseudomonadati</taxon>
        <taxon>Pseudomonadota</taxon>
        <taxon>Gammaproteobacteria</taxon>
        <taxon>Cellvibrionales</taxon>
        <taxon>Microbulbiferaceae</taxon>
        <taxon>Microbulbifer</taxon>
    </lineage>
</organism>
<sequence>MSEFLSSATGALLVATSTFSLIALYLLPGLLARCAFQPYRVWRGEQLGSLVLAGFVHANLLHLAVNMWCLWVFGPPLERQIGTPAFALLYGLALVGLVFVAVFDPGVWKRLQL</sequence>
<dbReference type="InterPro" id="IPR035952">
    <property type="entry name" value="Rhomboid-like_sf"/>
</dbReference>
<dbReference type="Pfam" id="PF01694">
    <property type="entry name" value="Rhomboid"/>
    <property type="match status" value="1"/>
</dbReference>
<dbReference type="InterPro" id="IPR022764">
    <property type="entry name" value="Peptidase_S54_rhomboid_dom"/>
</dbReference>
<evidence type="ECO:0000256" key="3">
    <source>
        <dbReference type="ARBA" id="ARBA00022989"/>
    </source>
</evidence>
<evidence type="ECO:0000256" key="2">
    <source>
        <dbReference type="ARBA" id="ARBA00022692"/>
    </source>
</evidence>
<reference evidence="7 8" key="1">
    <citation type="submission" date="2020-08" db="EMBL/GenBank/DDBJ databases">
        <title>Genomic Encyclopedia of Type Strains, Phase III (KMG-III): the genomes of soil and plant-associated and newly described type strains.</title>
        <authorList>
            <person name="Whitman W."/>
        </authorList>
    </citation>
    <scope>NUCLEOTIDE SEQUENCE [LARGE SCALE GENOMIC DNA]</scope>
    <source>
        <strain evidence="7 8">CECT 8799</strain>
    </source>
</reference>
<dbReference type="PANTHER" id="PTHR43066">
    <property type="entry name" value="RHOMBOID-RELATED PROTEIN"/>
    <property type="match status" value="1"/>
</dbReference>
<evidence type="ECO:0000256" key="5">
    <source>
        <dbReference type="SAM" id="Phobius"/>
    </source>
</evidence>
<dbReference type="Proteomes" id="UP000535937">
    <property type="component" value="Unassembled WGS sequence"/>
</dbReference>
<keyword evidence="4 5" id="KW-0472">Membrane</keyword>
<evidence type="ECO:0000313" key="8">
    <source>
        <dbReference type="Proteomes" id="UP000535937"/>
    </source>
</evidence>
<keyword evidence="2 5" id="KW-0812">Transmembrane</keyword>
<keyword evidence="8" id="KW-1185">Reference proteome</keyword>
<proteinExistence type="predicted"/>
<feature type="transmembrane region" description="Helical" evidence="5">
    <location>
        <begin position="85"/>
        <end position="103"/>
    </location>
</feature>
<evidence type="ECO:0000256" key="1">
    <source>
        <dbReference type="ARBA" id="ARBA00004141"/>
    </source>
</evidence>
<keyword evidence="7" id="KW-0378">Hydrolase</keyword>
<keyword evidence="7" id="KW-0645">Protease</keyword>
<dbReference type="Gene3D" id="1.20.1540.10">
    <property type="entry name" value="Rhomboid-like"/>
    <property type="match status" value="1"/>
</dbReference>
<dbReference type="PANTHER" id="PTHR43066:SF11">
    <property type="entry name" value="PEPTIDASE S54 RHOMBOID DOMAIN-CONTAINING PROTEIN"/>
    <property type="match status" value="1"/>
</dbReference>
<feature type="transmembrane region" description="Helical" evidence="5">
    <location>
        <begin position="12"/>
        <end position="35"/>
    </location>
</feature>
<comment type="caution">
    <text evidence="7">The sequence shown here is derived from an EMBL/GenBank/DDBJ whole genome shotgun (WGS) entry which is preliminary data.</text>
</comment>
<dbReference type="GO" id="GO:0016020">
    <property type="term" value="C:membrane"/>
    <property type="evidence" value="ECO:0007669"/>
    <property type="project" value="UniProtKB-SubCell"/>
</dbReference>
<evidence type="ECO:0000259" key="6">
    <source>
        <dbReference type="Pfam" id="PF01694"/>
    </source>
</evidence>
<evidence type="ECO:0000313" key="7">
    <source>
        <dbReference type="EMBL" id="MBB3062161.1"/>
    </source>
</evidence>
<feature type="domain" description="Peptidase S54 rhomboid" evidence="6">
    <location>
        <begin position="46"/>
        <end position="105"/>
    </location>
</feature>
<dbReference type="GO" id="GO:0004252">
    <property type="term" value="F:serine-type endopeptidase activity"/>
    <property type="evidence" value="ECO:0007669"/>
    <property type="project" value="InterPro"/>
</dbReference>
<dbReference type="GO" id="GO:0006508">
    <property type="term" value="P:proteolysis"/>
    <property type="evidence" value="ECO:0007669"/>
    <property type="project" value="UniProtKB-KW"/>
</dbReference>
<dbReference type="EMBL" id="JACHWZ010000014">
    <property type="protein sequence ID" value="MBB3062161.1"/>
    <property type="molecule type" value="Genomic_DNA"/>
</dbReference>
<evidence type="ECO:0000256" key="4">
    <source>
        <dbReference type="ARBA" id="ARBA00023136"/>
    </source>
</evidence>
<dbReference type="RefSeq" id="WP_183461220.1">
    <property type="nucleotide sequence ID" value="NZ_JACHWZ010000014.1"/>
</dbReference>
<gene>
    <name evidence="7" type="ORF">FHS09_003006</name>
</gene>